<name>A0A1Y2K729_9PROT</name>
<evidence type="ECO:0000256" key="1">
    <source>
        <dbReference type="ARBA" id="ARBA00004651"/>
    </source>
</evidence>
<feature type="transmembrane region" description="Helical" evidence="13">
    <location>
        <begin position="193"/>
        <end position="211"/>
    </location>
</feature>
<comment type="similarity">
    <text evidence="2 13">Belongs to the type III secretion exporter family.</text>
</comment>
<keyword evidence="5 13" id="KW-1003">Cell membrane</keyword>
<comment type="caution">
    <text evidence="15">The sequence shown here is derived from an EMBL/GenBank/DDBJ whole genome shotgun (WGS) entry which is preliminary data.</text>
</comment>
<dbReference type="InterPro" id="IPR006135">
    <property type="entry name" value="T3SS_substrate_exporter"/>
</dbReference>
<dbReference type="NCBIfam" id="TIGR00328">
    <property type="entry name" value="flhB"/>
    <property type="match status" value="1"/>
</dbReference>
<evidence type="ECO:0000256" key="8">
    <source>
        <dbReference type="ARBA" id="ARBA00022927"/>
    </source>
</evidence>
<feature type="transmembrane region" description="Helical" evidence="13">
    <location>
        <begin position="33"/>
        <end position="55"/>
    </location>
</feature>
<dbReference type="Pfam" id="PF01312">
    <property type="entry name" value="Bac_export_2"/>
    <property type="match status" value="1"/>
</dbReference>
<dbReference type="InterPro" id="IPR029025">
    <property type="entry name" value="T3SS_substrate_exporter_C"/>
</dbReference>
<evidence type="ECO:0000313" key="16">
    <source>
        <dbReference type="Proteomes" id="UP000194003"/>
    </source>
</evidence>
<feature type="transmembrane region" description="Helical" evidence="13">
    <location>
        <begin position="85"/>
        <end position="110"/>
    </location>
</feature>
<dbReference type="Gene3D" id="3.40.1690.10">
    <property type="entry name" value="secretion proteins EscU"/>
    <property type="match status" value="1"/>
</dbReference>
<evidence type="ECO:0000256" key="11">
    <source>
        <dbReference type="ARBA" id="ARBA00023225"/>
    </source>
</evidence>
<keyword evidence="10 13" id="KW-0472">Membrane</keyword>
<keyword evidence="9 13" id="KW-1133">Transmembrane helix</keyword>
<dbReference type="NCBIfam" id="TIGR01404">
    <property type="entry name" value="FlhB_rel_III"/>
    <property type="match status" value="1"/>
</dbReference>
<dbReference type="PANTHER" id="PTHR30531">
    <property type="entry name" value="FLAGELLAR BIOSYNTHETIC PROTEIN FLHB"/>
    <property type="match status" value="1"/>
</dbReference>
<keyword evidence="15" id="KW-0966">Cell projection</keyword>
<evidence type="ECO:0000256" key="4">
    <source>
        <dbReference type="ARBA" id="ARBA00022448"/>
    </source>
</evidence>
<organism evidence="15 16">
    <name type="scientific">Magnetofaba australis IT-1</name>
    <dbReference type="NCBI Taxonomy" id="1434232"/>
    <lineage>
        <taxon>Bacteria</taxon>
        <taxon>Pseudomonadati</taxon>
        <taxon>Pseudomonadota</taxon>
        <taxon>Magnetococcia</taxon>
        <taxon>Magnetococcales</taxon>
        <taxon>Magnetococcaceae</taxon>
        <taxon>Magnetofaba</taxon>
    </lineage>
</organism>
<dbReference type="SUPFAM" id="SSF160544">
    <property type="entry name" value="EscU C-terminal domain-like"/>
    <property type="match status" value="1"/>
</dbReference>
<dbReference type="Proteomes" id="UP000194003">
    <property type="component" value="Unassembled WGS sequence"/>
</dbReference>
<evidence type="ECO:0000256" key="3">
    <source>
        <dbReference type="ARBA" id="ARBA00021622"/>
    </source>
</evidence>
<evidence type="ECO:0000256" key="13">
    <source>
        <dbReference type="RuleBase" id="RU364091"/>
    </source>
</evidence>
<dbReference type="GO" id="GO:0005886">
    <property type="term" value="C:plasma membrane"/>
    <property type="evidence" value="ECO:0007669"/>
    <property type="project" value="UniProtKB-SubCell"/>
</dbReference>
<dbReference type="STRING" id="1434232.MAIT1_01098"/>
<dbReference type="GO" id="GO:0009306">
    <property type="term" value="P:protein secretion"/>
    <property type="evidence" value="ECO:0007669"/>
    <property type="project" value="InterPro"/>
</dbReference>
<keyword evidence="7 13" id="KW-1005">Bacterial flagellum biogenesis</keyword>
<sequence length="372" mass="42101">MADEDKDQKTEEPTGKRLADARQKGQVVTSREVATAVLMFAAMALFWLQGSNLWLSLQEKMMFLLSGQIQGDLTQPGMIVLLRELLIAMLVDLAPFFGVFVVMAVLSALIQHGWLFTFEPIQPKLSKLNPIQGVKRLFSMRSVVEAIKSVFKIIIVGIAVYLGVKNNTEQIMGLADTTIAEMLSTLVSDSFAVMWRVTVAFILMAIFDFIYQKYEHIKGMRMTKQEVKDEMKQMEGDPLLKGRIRQIQRELAQSRMMQEVPKADVVITNPTHYAIALRYTPGEMSAPMLIAKGKGHIALRIREIAEENNIPRVENPPLARTLYRDVEVEQAIPPQLFKAVAEVLAYVYNLRGRSEQMAQRVLHRNAVHRETA</sequence>
<evidence type="ECO:0000256" key="9">
    <source>
        <dbReference type="ARBA" id="ARBA00022989"/>
    </source>
</evidence>
<dbReference type="OrthoDB" id="9807950at2"/>
<evidence type="ECO:0000256" key="2">
    <source>
        <dbReference type="ARBA" id="ARBA00010690"/>
    </source>
</evidence>
<comment type="subcellular location">
    <subcellularLocation>
        <location evidence="1">Cell membrane</location>
        <topology evidence="1">Multi-pass membrane protein</topology>
    </subcellularLocation>
</comment>
<dbReference type="GO" id="GO:0044780">
    <property type="term" value="P:bacterial-type flagellum assembly"/>
    <property type="evidence" value="ECO:0007669"/>
    <property type="project" value="InterPro"/>
</dbReference>
<evidence type="ECO:0000256" key="10">
    <source>
        <dbReference type="ARBA" id="ARBA00023136"/>
    </source>
</evidence>
<dbReference type="PRINTS" id="PR00950">
    <property type="entry name" value="TYPE3IMSPROT"/>
</dbReference>
<accession>A0A1Y2K729</accession>
<evidence type="ECO:0000256" key="5">
    <source>
        <dbReference type="ARBA" id="ARBA00022475"/>
    </source>
</evidence>
<feature type="transmembrane region" description="Helical" evidence="13">
    <location>
        <begin position="146"/>
        <end position="164"/>
    </location>
</feature>
<feature type="region of interest" description="Disordered" evidence="14">
    <location>
        <begin position="1"/>
        <end position="23"/>
    </location>
</feature>
<dbReference type="RefSeq" id="WP_085441272.1">
    <property type="nucleotide sequence ID" value="NZ_LVJN01000016.1"/>
</dbReference>
<dbReference type="InterPro" id="IPR006307">
    <property type="entry name" value="BsaZ-like"/>
</dbReference>
<comment type="function">
    <text evidence="12 13">Required for formation of the rod structure in the basal body of the flagellar apparatus. Together with FliI and FliH, may constitute the export apparatus of flagellin.</text>
</comment>
<keyword evidence="4 13" id="KW-0813">Transport</keyword>
<keyword evidence="11 13" id="KW-1006">Bacterial flagellum protein export</keyword>
<proteinExistence type="inferred from homology"/>
<dbReference type="PANTHER" id="PTHR30531:SF12">
    <property type="entry name" value="FLAGELLAR BIOSYNTHETIC PROTEIN FLHB"/>
    <property type="match status" value="1"/>
</dbReference>
<dbReference type="InterPro" id="IPR006136">
    <property type="entry name" value="FlhB"/>
</dbReference>
<keyword evidence="16" id="KW-1185">Reference proteome</keyword>
<keyword evidence="15" id="KW-0969">Cilium</keyword>
<protein>
    <recommendedName>
        <fullName evidence="3 13">Flagellar biosynthetic protein FlhB</fullName>
    </recommendedName>
</protein>
<dbReference type="FunFam" id="3.40.1690.10:FF:000001">
    <property type="entry name" value="Flagellar biosynthetic protein FlhB"/>
    <property type="match status" value="1"/>
</dbReference>
<dbReference type="Gene3D" id="6.10.250.2080">
    <property type="match status" value="1"/>
</dbReference>
<evidence type="ECO:0000256" key="6">
    <source>
        <dbReference type="ARBA" id="ARBA00022692"/>
    </source>
</evidence>
<evidence type="ECO:0000256" key="14">
    <source>
        <dbReference type="SAM" id="MobiDB-lite"/>
    </source>
</evidence>
<evidence type="ECO:0000313" key="15">
    <source>
        <dbReference type="EMBL" id="OSM06137.1"/>
    </source>
</evidence>
<dbReference type="AlphaFoldDB" id="A0A1Y2K729"/>
<reference evidence="15 16" key="1">
    <citation type="journal article" date="2016" name="BMC Genomics">
        <title>Combined genomic and structural analyses of a cultured magnetotactic bacterium reveals its niche adaptation to a dynamic environment.</title>
        <authorList>
            <person name="Araujo A.C."/>
            <person name="Morillo V."/>
            <person name="Cypriano J."/>
            <person name="Teixeira L.C."/>
            <person name="Leao P."/>
            <person name="Lyra S."/>
            <person name="Almeida L.G."/>
            <person name="Bazylinski D.A."/>
            <person name="Vasconcellos A.T."/>
            <person name="Abreu F."/>
            <person name="Lins U."/>
        </authorList>
    </citation>
    <scope>NUCLEOTIDE SEQUENCE [LARGE SCALE GENOMIC DNA]</scope>
    <source>
        <strain evidence="15 16">IT-1</strain>
    </source>
</reference>
<evidence type="ECO:0000256" key="7">
    <source>
        <dbReference type="ARBA" id="ARBA00022795"/>
    </source>
</evidence>
<keyword evidence="15" id="KW-0282">Flagellum</keyword>
<keyword evidence="6 13" id="KW-0812">Transmembrane</keyword>
<keyword evidence="8 13" id="KW-0653">Protein transport</keyword>
<dbReference type="EMBL" id="LVJN01000016">
    <property type="protein sequence ID" value="OSM06137.1"/>
    <property type="molecule type" value="Genomic_DNA"/>
</dbReference>
<gene>
    <name evidence="13" type="primary">flhB</name>
    <name evidence="15" type="ORF">MAIT1_01098</name>
</gene>
<evidence type="ECO:0000256" key="12">
    <source>
        <dbReference type="ARBA" id="ARBA00025078"/>
    </source>
</evidence>